<dbReference type="InterPro" id="IPR023393">
    <property type="entry name" value="START-like_dom_sf"/>
</dbReference>
<dbReference type="Proteomes" id="UP000230069">
    <property type="component" value="Unassembled WGS sequence"/>
</dbReference>
<reference evidence="2 3" key="1">
    <citation type="submission" date="2017-09" db="EMBL/GenBank/DDBJ databases">
        <title>WGS assembly of Aquilegia coerulea Goldsmith.</title>
        <authorList>
            <person name="Hodges S."/>
            <person name="Kramer E."/>
            <person name="Nordborg M."/>
            <person name="Tomkins J."/>
            <person name="Borevitz J."/>
            <person name="Derieg N."/>
            <person name="Yan J."/>
            <person name="Mihaltcheva S."/>
            <person name="Hayes R.D."/>
            <person name="Rokhsar D."/>
        </authorList>
    </citation>
    <scope>NUCLEOTIDE SEQUENCE [LARGE SCALE GENOMIC DNA]</scope>
    <source>
        <strain evidence="3">cv. Goldsmith</strain>
    </source>
</reference>
<dbReference type="InParanoid" id="A0A2G5EEQ1"/>
<name>A0A2G5EEQ1_AQUCA</name>
<dbReference type="PANTHER" id="PTHR34560:SF1">
    <property type="entry name" value="START DOMAIN-CONTAINING PROTEIN"/>
    <property type="match status" value="1"/>
</dbReference>
<dbReference type="Gene3D" id="3.30.530.20">
    <property type="match status" value="1"/>
</dbReference>
<dbReference type="EMBL" id="KZ305026">
    <property type="protein sequence ID" value="PIA54236.1"/>
    <property type="molecule type" value="Genomic_DNA"/>
</dbReference>
<protein>
    <recommendedName>
        <fullName evidence="4">START domain-containing protein</fullName>
    </recommendedName>
</protein>
<feature type="compositionally biased region" description="Polar residues" evidence="1">
    <location>
        <begin position="519"/>
        <end position="554"/>
    </location>
</feature>
<evidence type="ECO:0000256" key="1">
    <source>
        <dbReference type="SAM" id="MobiDB-lite"/>
    </source>
</evidence>
<organism evidence="2 3">
    <name type="scientific">Aquilegia coerulea</name>
    <name type="common">Rocky mountain columbine</name>
    <dbReference type="NCBI Taxonomy" id="218851"/>
    <lineage>
        <taxon>Eukaryota</taxon>
        <taxon>Viridiplantae</taxon>
        <taxon>Streptophyta</taxon>
        <taxon>Embryophyta</taxon>
        <taxon>Tracheophyta</taxon>
        <taxon>Spermatophyta</taxon>
        <taxon>Magnoliopsida</taxon>
        <taxon>Ranunculales</taxon>
        <taxon>Ranunculaceae</taxon>
        <taxon>Thalictroideae</taxon>
        <taxon>Aquilegia</taxon>
    </lineage>
</organism>
<evidence type="ECO:0000313" key="2">
    <source>
        <dbReference type="EMBL" id="PIA54236.1"/>
    </source>
</evidence>
<accession>A0A2G5EEQ1</accession>
<dbReference type="PANTHER" id="PTHR34560">
    <property type="entry name" value="POLYKETIDE CYCLASE/DEHYDRASE/LIPID TRANSPORT SUPERFAMILY PROTEIN"/>
    <property type="match status" value="1"/>
</dbReference>
<dbReference type="AlphaFoldDB" id="A0A2G5EEQ1"/>
<dbReference type="STRING" id="218851.A0A2G5EEQ1"/>
<gene>
    <name evidence="2" type="ORF">AQUCO_00900646v1</name>
</gene>
<evidence type="ECO:0000313" key="3">
    <source>
        <dbReference type="Proteomes" id="UP000230069"/>
    </source>
</evidence>
<keyword evidence="3" id="KW-1185">Reference proteome</keyword>
<proteinExistence type="predicted"/>
<dbReference type="SUPFAM" id="SSF55961">
    <property type="entry name" value="Bet v1-like"/>
    <property type="match status" value="1"/>
</dbReference>
<dbReference type="OrthoDB" id="17317at2759"/>
<sequence length="605" mass="68986">MEKMQMIEYRDRLDNTLASHDLVDGQSIKNLIRNQLIHSSPSDTHGYSETFLERKTSEVSNFLDMLRSVSKKDSEVSKADGIPNRDWKLKQDNEDYRVMYREGPEGTPFHTLLVEGYVDGPLDVCLCLSWEAALFKKWWPQFNVPPFKITASDCLQEIRMGEQIIQMRVKVAWPLSAREMILHYFVLEYFEEDLIIVLLNSISDTEGVDRSTHGFTRDRIPDTKDFVRIDVVGGFVLQRVTSNISYFRTIATMDIKLDLVPPSLINFVSRQLIGSGFKLYKKTVASIAKGNEDFSKALKEAPLYVRVREGLSPENKLKKALQPEAIGDDKSATEIPQVDTMVIEEIYLSDSHATTSSQAATQFPGQMYNGEIEEIEIEQETQSEIQVSHDNIEVELEKETHIEEDKVIHHSPTNLTADQSSRMKSPIRPEVERALRLLDNAISMVREGYTIQNWSVFGSINQEQLHSQKVDSEVDSVSSEDRSDDGVCLEMPEVDNMGNLEEDNSSSDFFDIRHDKQDSPVQEMNHTQMTPASPKRNSAQLSTTEKGGNYSSHNGKMMEAPVLENLSRDLKEIIVKVNGVHEDNEKGGRFKRKKQRRCCLYFSLP</sequence>
<feature type="region of interest" description="Disordered" evidence="1">
    <location>
        <begin position="467"/>
        <end position="555"/>
    </location>
</feature>
<evidence type="ECO:0008006" key="4">
    <source>
        <dbReference type="Google" id="ProtNLM"/>
    </source>
</evidence>
<dbReference type="FunCoup" id="A0A2G5EEQ1">
    <property type="interactions" value="304"/>
</dbReference>